<name>X1LGN4_9ZZZZ</name>
<proteinExistence type="predicted"/>
<sequence>MSADILAGVVEKAKGAIVTQTDLIAAIAGAGSVAALVTVIRSWAPGQTEGMTDETVAAIGGLCCRRIRERGYQEIYWRRYIRFNKGKKGQGNWKGQG</sequence>
<reference evidence="1" key="1">
    <citation type="journal article" date="2014" name="Front. Microbiol.">
        <title>High frequency of phylogenetically diverse reductive dehalogenase-homologous genes in deep subseafloor sedimentary metagenomes.</title>
        <authorList>
            <person name="Kawai M."/>
            <person name="Futagami T."/>
            <person name="Toyoda A."/>
            <person name="Takaki Y."/>
            <person name="Nishi S."/>
            <person name="Hori S."/>
            <person name="Arai W."/>
            <person name="Tsubouchi T."/>
            <person name="Morono Y."/>
            <person name="Uchiyama I."/>
            <person name="Ito T."/>
            <person name="Fujiyama A."/>
            <person name="Inagaki F."/>
            <person name="Takami H."/>
        </authorList>
    </citation>
    <scope>NUCLEOTIDE SEQUENCE</scope>
    <source>
        <strain evidence="1">Expedition CK06-06</strain>
    </source>
</reference>
<dbReference type="EMBL" id="BARV01007033">
    <property type="protein sequence ID" value="GAI18293.1"/>
    <property type="molecule type" value="Genomic_DNA"/>
</dbReference>
<accession>X1LGN4</accession>
<comment type="caution">
    <text evidence="1">The sequence shown here is derived from an EMBL/GenBank/DDBJ whole genome shotgun (WGS) entry which is preliminary data.</text>
</comment>
<dbReference type="AlphaFoldDB" id="X1LGN4"/>
<protein>
    <submittedName>
        <fullName evidence="1">Uncharacterized protein</fullName>
    </submittedName>
</protein>
<evidence type="ECO:0000313" key="1">
    <source>
        <dbReference type="EMBL" id="GAI18293.1"/>
    </source>
</evidence>
<gene>
    <name evidence="1" type="ORF">S06H3_14383</name>
</gene>
<organism evidence="1">
    <name type="scientific">marine sediment metagenome</name>
    <dbReference type="NCBI Taxonomy" id="412755"/>
    <lineage>
        <taxon>unclassified sequences</taxon>
        <taxon>metagenomes</taxon>
        <taxon>ecological metagenomes</taxon>
    </lineage>
</organism>